<dbReference type="InterPro" id="IPR000330">
    <property type="entry name" value="SNF2_N"/>
</dbReference>
<dbReference type="STRING" id="64702.SAMN05443377_10851"/>
<protein>
    <submittedName>
        <fullName evidence="6">Superfamily II DNA or RNA helicase, SNF2 family</fullName>
    </submittedName>
</protein>
<dbReference type="EMBL" id="FOGZ01000008">
    <property type="protein sequence ID" value="SER74170.1"/>
    <property type="molecule type" value="Genomic_DNA"/>
</dbReference>
<dbReference type="SMART" id="SM00487">
    <property type="entry name" value="DEXDc"/>
    <property type="match status" value="1"/>
</dbReference>
<dbReference type="GO" id="GO:0016787">
    <property type="term" value="F:hydrolase activity"/>
    <property type="evidence" value="ECO:0007669"/>
    <property type="project" value="UniProtKB-KW"/>
</dbReference>
<evidence type="ECO:0000259" key="5">
    <source>
        <dbReference type="PROSITE" id="PS51194"/>
    </source>
</evidence>
<keyword evidence="2" id="KW-0479">Metal-binding</keyword>
<evidence type="ECO:0000313" key="6">
    <source>
        <dbReference type="EMBL" id="SER74170.1"/>
    </source>
</evidence>
<feature type="domain" description="Helicase ATP-binding" evidence="4">
    <location>
        <begin position="638"/>
        <end position="801"/>
    </location>
</feature>
<dbReference type="RefSeq" id="WP_091968768.1">
    <property type="nucleotide sequence ID" value="NZ_FOGZ01000008.1"/>
</dbReference>
<dbReference type="GO" id="GO:0005524">
    <property type="term" value="F:ATP binding"/>
    <property type="evidence" value="ECO:0007669"/>
    <property type="project" value="InterPro"/>
</dbReference>
<dbReference type="InterPro" id="IPR038718">
    <property type="entry name" value="SNF2-like_sf"/>
</dbReference>
<dbReference type="InterPro" id="IPR014001">
    <property type="entry name" value="Helicase_ATP-bd"/>
</dbReference>
<keyword evidence="6" id="KW-0547">Nucleotide-binding</keyword>
<evidence type="ECO:0000256" key="2">
    <source>
        <dbReference type="PROSITE-ProRule" id="PRU00325"/>
    </source>
</evidence>
<dbReference type="SMART" id="SM00490">
    <property type="entry name" value="HELICc"/>
    <property type="match status" value="1"/>
</dbReference>
<keyword evidence="1" id="KW-0378">Hydrolase</keyword>
<dbReference type="Proteomes" id="UP000198815">
    <property type="component" value="Unassembled WGS sequence"/>
</dbReference>
<reference evidence="7" key="1">
    <citation type="submission" date="2016-10" db="EMBL/GenBank/DDBJ databases">
        <authorList>
            <person name="Varghese N."/>
            <person name="Submissions S."/>
        </authorList>
    </citation>
    <scope>NUCLEOTIDE SEQUENCE [LARGE SCALE GENOMIC DNA]</scope>
    <source>
        <strain evidence="7">DSM 16859</strain>
    </source>
</reference>
<dbReference type="Pfam" id="PF00271">
    <property type="entry name" value="Helicase_C"/>
    <property type="match status" value="1"/>
</dbReference>
<keyword evidence="2" id="KW-0862">Zinc</keyword>
<dbReference type="InterPro" id="IPR007527">
    <property type="entry name" value="Znf_SWIM"/>
</dbReference>
<dbReference type="PROSITE" id="PS51192">
    <property type="entry name" value="HELICASE_ATP_BIND_1"/>
    <property type="match status" value="1"/>
</dbReference>
<dbReference type="InterPro" id="IPR001650">
    <property type="entry name" value="Helicase_C-like"/>
</dbReference>
<gene>
    <name evidence="6" type="ORF">SAMN05443377_10851</name>
</gene>
<dbReference type="InterPro" id="IPR027417">
    <property type="entry name" value="P-loop_NTPase"/>
</dbReference>
<organism evidence="6 7">
    <name type="scientific">Propionibacterium cyclohexanicum</name>
    <dbReference type="NCBI Taxonomy" id="64702"/>
    <lineage>
        <taxon>Bacteria</taxon>
        <taxon>Bacillati</taxon>
        <taxon>Actinomycetota</taxon>
        <taxon>Actinomycetes</taxon>
        <taxon>Propionibacteriales</taxon>
        <taxon>Propionibacteriaceae</taxon>
        <taxon>Propionibacterium</taxon>
    </lineage>
</organism>
<keyword evidence="2" id="KW-0863">Zinc-finger</keyword>
<evidence type="ECO:0000313" key="7">
    <source>
        <dbReference type="Proteomes" id="UP000198815"/>
    </source>
</evidence>
<dbReference type="SUPFAM" id="SSF52540">
    <property type="entry name" value="P-loop containing nucleoside triphosphate hydrolases"/>
    <property type="match status" value="2"/>
</dbReference>
<accession>A0A1H9RMY1</accession>
<keyword evidence="6" id="KW-0067">ATP-binding</keyword>
<dbReference type="Pfam" id="PF00176">
    <property type="entry name" value="SNF2-rel_dom"/>
    <property type="match status" value="1"/>
</dbReference>
<sequence>MSASPSQTPVLPGWIAALDDDTIEEHYGATAFSRGVHYSRESHRVSELSVTGQELSALVQGTRATPYRTRVFPAASGWSDECSCPVRHGCKHAVALLLVAIGTPPGLAPVRHMPAEWEQALSKAIPLAGAGGDRRLALQFDRPSGLMGFDRGSRWRIRPLRSGRDGEWLQSPVSWSDLTAPADRLSLLPGQRAAVREIAQLSHTVSSYSTSGDVFLESMPSELWDRLRRALDAGVILVHKIGEGSWAPVRLDPDPVSLAMDLISAPEGEGFQLRTVVCDVEGAHPYRPAWTLIGNPAHGVLRAGPRGALRLTAFTHSVDDSLRGLLGEASQLNLPADDVPRFLGLYAPVLRSRFGLGSSDDSVDVNHQPAPRPWMQVRFIAHDRAEVLVGVALEAAGQITRLAPGEANPTAGDELLAARTAKLRALIGNEPRARLEGRTLLNFVSNVLPGVEADGTTLVDIVGERPGYTELAGTAQLRLALTDDDSTDLDEVAYTATEEASLRRPMDWFGLDVEFTLGTHTVPVRELLGALVAGKDYLILDSGEWLDLDRTELDPLRTLLAEASTRVDPSTGTLSLNRWQLGLWQELQSSGVIVAQSARWRRSVQTLINLDAGPRPEVPSGVRARLRDYQVEGFEWLATLWDARLGGILADDMGLGKTLQTLCLVEHLKATGRLGAPALVIAPTSVMGAWHSEAAKFCPELDVAIIDKTSSKSGLSLSQAIGDAQLVITSYTLTRLDAEEFQALDWSVVVLDEAQFVKNHQAKTYTVIRELRAQMRLAITGTPLENSLMDLWSLLSIAAPGVFPDPGRFTADYVKPIESGSQPGLLEQLKRRVHPLVLRRTKGQVAAELPPKQEFLLPVTLTPEHRKIYDRQLHAERLRTMGLLDDAGKHRIEILAALTRLRQLSLHAGLVDPAHGEVASAKIDLLVEHLRSLRSEGHRALVFSQFTSFLHLVRSRLSAEEISWEYLDGRTRHREERVQDFKDGDATAFLISLKAGGFGLTLTEADYVFVLDPWWNPAAEAQAIDRTHRIGQDKQVMVYRMVCVDTIEEKVVALQEHKRELFDQVLGDEALSSGAISMDDIRSLLA</sequence>
<dbReference type="Gene3D" id="3.40.50.10810">
    <property type="entry name" value="Tandem AAA-ATPase domain"/>
    <property type="match status" value="1"/>
</dbReference>
<dbReference type="GO" id="GO:0004386">
    <property type="term" value="F:helicase activity"/>
    <property type="evidence" value="ECO:0007669"/>
    <property type="project" value="UniProtKB-KW"/>
</dbReference>
<dbReference type="InterPro" id="IPR049730">
    <property type="entry name" value="SNF2/RAD54-like_C"/>
</dbReference>
<evidence type="ECO:0000259" key="4">
    <source>
        <dbReference type="PROSITE" id="PS51192"/>
    </source>
</evidence>
<proteinExistence type="predicted"/>
<dbReference type="OrthoDB" id="9760715at2"/>
<dbReference type="GO" id="GO:0008270">
    <property type="term" value="F:zinc ion binding"/>
    <property type="evidence" value="ECO:0007669"/>
    <property type="project" value="UniProtKB-KW"/>
</dbReference>
<evidence type="ECO:0000259" key="3">
    <source>
        <dbReference type="PROSITE" id="PS50966"/>
    </source>
</evidence>
<dbReference type="CDD" id="cd18793">
    <property type="entry name" value="SF2_C_SNF"/>
    <property type="match status" value="1"/>
</dbReference>
<dbReference type="AlphaFoldDB" id="A0A1H9RMY1"/>
<feature type="domain" description="SWIM-type" evidence="3">
    <location>
        <begin position="67"/>
        <end position="101"/>
    </location>
</feature>
<keyword evidence="7" id="KW-1185">Reference proteome</keyword>
<feature type="domain" description="Helicase C-terminal" evidence="5">
    <location>
        <begin position="925"/>
        <end position="1082"/>
    </location>
</feature>
<dbReference type="PROSITE" id="PS51194">
    <property type="entry name" value="HELICASE_CTER"/>
    <property type="match status" value="1"/>
</dbReference>
<dbReference type="PROSITE" id="PS50966">
    <property type="entry name" value="ZF_SWIM"/>
    <property type="match status" value="1"/>
</dbReference>
<dbReference type="PANTHER" id="PTHR10799">
    <property type="entry name" value="SNF2/RAD54 HELICASE FAMILY"/>
    <property type="match status" value="1"/>
</dbReference>
<keyword evidence="6" id="KW-0347">Helicase</keyword>
<name>A0A1H9RMY1_9ACTN</name>
<dbReference type="Gene3D" id="3.40.50.300">
    <property type="entry name" value="P-loop containing nucleotide triphosphate hydrolases"/>
    <property type="match status" value="1"/>
</dbReference>
<evidence type="ECO:0000256" key="1">
    <source>
        <dbReference type="ARBA" id="ARBA00022801"/>
    </source>
</evidence>